<protein>
    <submittedName>
        <fullName evidence="1">Uncharacterized protein</fullName>
    </submittedName>
</protein>
<keyword evidence="2" id="KW-1185">Reference proteome</keyword>
<organism evidence="1 2">
    <name type="scientific">Meganyctiphanes norvegica</name>
    <name type="common">Northern krill</name>
    <name type="synonym">Thysanopoda norvegica</name>
    <dbReference type="NCBI Taxonomy" id="48144"/>
    <lineage>
        <taxon>Eukaryota</taxon>
        <taxon>Metazoa</taxon>
        <taxon>Ecdysozoa</taxon>
        <taxon>Arthropoda</taxon>
        <taxon>Crustacea</taxon>
        <taxon>Multicrustacea</taxon>
        <taxon>Malacostraca</taxon>
        <taxon>Eumalacostraca</taxon>
        <taxon>Eucarida</taxon>
        <taxon>Euphausiacea</taxon>
        <taxon>Euphausiidae</taxon>
        <taxon>Meganyctiphanes</taxon>
    </lineage>
</organism>
<comment type="caution">
    <text evidence="1">The sequence shown here is derived from an EMBL/GenBank/DDBJ whole genome shotgun (WGS) entry which is preliminary data.</text>
</comment>
<reference evidence="1 2" key="1">
    <citation type="submission" date="2024-05" db="EMBL/GenBank/DDBJ databases">
        <authorList>
            <person name="Wallberg A."/>
        </authorList>
    </citation>
    <scope>NUCLEOTIDE SEQUENCE [LARGE SCALE GENOMIC DNA]</scope>
</reference>
<dbReference type="Proteomes" id="UP001497623">
    <property type="component" value="Unassembled WGS sequence"/>
</dbReference>
<sequence length="458" mass="52722">MAIMQVPTTEMIMEVQSQLKSIMDSSVGTQLYISKSLRPTLVKLAKNEDLCHPPLWAPPAFRNFFEWFAHPKRTAKEFNYVLGPLRQDVQPRITSKSGHPLFLGHAATEALAVKSPNLEGSWELTAWLIVWLMRLNTTERYNIIASDRLSTWIIQVIGNSDLCPNAHLRLELLSLLHIVKFDKQNRTQAVEAIMSACSTLNSDYLSICYFDNILNLFFCTFFRLFEKVMDDHWTDMLGNGCLLEFGEKLAKQLNNTNAAHYSSKLHDYSFICGHTPIKYAEPRELQSLIALLETTAGFAQVKIKEIEEGATRSRNYSCKTVAHMLKILRNNFRACFQMPQLINPTAMLAMNILKLVVIIRFGPFEDIPFEELYDADYYNEELDDDDYSDIICVDKFLKELLTNNDSIIIENSPITREMISRYTKRLNKGLMMRYVHLTRLYATEKDPIFKIINLASQA</sequence>
<gene>
    <name evidence="1" type="ORF">MNOR_LOCUS14992</name>
</gene>
<dbReference type="AlphaFoldDB" id="A0AAV2QNR0"/>
<name>A0AAV2QNR0_MEGNR</name>
<accession>A0AAV2QNR0</accession>
<evidence type="ECO:0000313" key="2">
    <source>
        <dbReference type="Proteomes" id="UP001497623"/>
    </source>
</evidence>
<dbReference type="EMBL" id="CAXKWB010009207">
    <property type="protein sequence ID" value="CAL4093867.1"/>
    <property type="molecule type" value="Genomic_DNA"/>
</dbReference>
<evidence type="ECO:0000313" key="1">
    <source>
        <dbReference type="EMBL" id="CAL4093867.1"/>
    </source>
</evidence>
<proteinExistence type="predicted"/>